<dbReference type="GO" id="GO:0016192">
    <property type="term" value="P:vesicle-mediated transport"/>
    <property type="evidence" value="ECO:0000318"/>
    <property type="project" value="GO_Central"/>
</dbReference>
<feature type="binding site" evidence="4">
    <location>
        <begin position="20"/>
        <end position="27"/>
    </location>
    <ligand>
        <name>GTP</name>
        <dbReference type="ChEBI" id="CHEBI:37565"/>
    </ligand>
</feature>
<evidence type="ECO:0000313" key="8">
    <source>
        <dbReference type="Proteomes" id="UP000001926"/>
    </source>
</evidence>
<feature type="binding site" evidence="5">
    <location>
        <position position="27"/>
    </location>
    <ligand>
        <name>Mg(2+)</name>
        <dbReference type="ChEBI" id="CHEBI:18420"/>
    </ligand>
</feature>
<dbReference type="SMART" id="SM00178">
    <property type="entry name" value="SAR"/>
    <property type="match status" value="1"/>
</dbReference>
<dbReference type="GO" id="GO:0005525">
    <property type="term" value="F:GTP binding"/>
    <property type="evidence" value="ECO:0000318"/>
    <property type="project" value="GO_Central"/>
</dbReference>
<dbReference type="PRINTS" id="PR00328">
    <property type="entry name" value="SAR1GTPBP"/>
</dbReference>
<protein>
    <submittedName>
        <fullName evidence="7">ADP ribosylation factor family GTPase, putative</fullName>
    </submittedName>
</protein>
<dbReference type="SUPFAM" id="SSF52540">
    <property type="entry name" value="P-loop containing nucleoside triphosphate hydrolases"/>
    <property type="match status" value="1"/>
</dbReference>
<sequence>MGSWFSKLFSTQEINIAMVGLDNAGKTTILYQLRLGETVTTIPTIGVNVESIKINNINFSVIDLGGQSKIRPLWRHYYEGTQGIVFVVDSSDKERIEESGDVLRKMCKNELLKDCALLILGNKKDIEGAVNEDELTKLLKLEMIQLKYLVKSVSATNNEGLTEAFIWLSENVCH</sequence>
<dbReference type="HOGENOM" id="CLU_040729_9_3_1"/>
<dbReference type="GO" id="GO:0006886">
    <property type="term" value="P:intracellular protein transport"/>
    <property type="evidence" value="ECO:0000318"/>
    <property type="project" value="GO_Central"/>
</dbReference>
<dbReference type="GO" id="GO:0046872">
    <property type="term" value="F:metal ion binding"/>
    <property type="evidence" value="ECO:0007669"/>
    <property type="project" value="UniProtKB-KW"/>
</dbReference>
<name>A0A8U0WPK5_ENTH1</name>
<keyword evidence="5" id="KW-0460">Magnesium</keyword>
<evidence type="ECO:0000256" key="3">
    <source>
        <dbReference type="ARBA" id="ARBA00023134"/>
    </source>
</evidence>
<dbReference type="FunFam" id="3.40.50.300:FF:003094">
    <property type="entry name" value="ADP ribosylation factor family gtpase"/>
    <property type="match status" value="1"/>
</dbReference>
<dbReference type="Pfam" id="PF00025">
    <property type="entry name" value="Arf"/>
    <property type="match status" value="1"/>
</dbReference>
<accession>A0A8U0WPK5</accession>
<dbReference type="SMART" id="SM00177">
    <property type="entry name" value="ARF"/>
    <property type="match status" value="1"/>
</dbReference>
<dbReference type="InterPro" id="IPR027417">
    <property type="entry name" value="P-loop_NTPase"/>
</dbReference>
<evidence type="ECO:0000256" key="5">
    <source>
        <dbReference type="PIRSR" id="PIRSR606689-2"/>
    </source>
</evidence>
<dbReference type="EMBL" id="DS571276">
    <property type="protein sequence ID" value="EAL46410.1"/>
    <property type="molecule type" value="Genomic_DNA"/>
</dbReference>
<dbReference type="NCBIfam" id="TIGR00231">
    <property type="entry name" value="small_GTP"/>
    <property type="match status" value="1"/>
</dbReference>
<organism evidence="7 8">
    <name type="scientific">Entamoeba histolytica (strain ATCC 30459 / HM-1:IMSS / ABRM)</name>
    <dbReference type="NCBI Taxonomy" id="294381"/>
    <lineage>
        <taxon>Eukaryota</taxon>
        <taxon>Amoebozoa</taxon>
        <taxon>Evosea</taxon>
        <taxon>Archamoebae</taxon>
        <taxon>Mastigamoebida</taxon>
        <taxon>Entamoebidae</taxon>
        <taxon>Entamoeba</taxon>
    </lineage>
</organism>
<dbReference type="KEGG" id="ehi:EHI_121870"/>
<keyword evidence="5" id="KW-0479">Metal-binding</keyword>
<evidence type="ECO:0000256" key="1">
    <source>
        <dbReference type="ARBA" id="ARBA00010142"/>
    </source>
</evidence>
<dbReference type="PANTHER" id="PTHR11711">
    <property type="entry name" value="ADP RIBOSYLATION FACTOR-RELATED"/>
    <property type="match status" value="1"/>
</dbReference>
<evidence type="ECO:0000256" key="6">
    <source>
        <dbReference type="RuleBase" id="RU003925"/>
    </source>
</evidence>
<proteinExistence type="inferred from homology"/>
<evidence type="ECO:0000313" key="7">
    <source>
        <dbReference type="EMBL" id="EAL46410.1"/>
    </source>
</evidence>
<evidence type="ECO:0000256" key="2">
    <source>
        <dbReference type="ARBA" id="ARBA00022741"/>
    </source>
</evidence>
<evidence type="ECO:0000256" key="4">
    <source>
        <dbReference type="PIRSR" id="PIRSR606689-1"/>
    </source>
</evidence>
<dbReference type="GeneID" id="3406104"/>
<comment type="similarity">
    <text evidence="1">Belongs to the small GTPase superfamily. Rho family.</text>
</comment>
<dbReference type="CDD" id="cd00878">
    <property type="entry name" value="Arf_Arl"/>
    <property type="match status" value="1"/>
</dbReference>
<comment type="similarity">
    <text evidence="6">Belongs to the small GTPase superfamily. Arf family.</text>
</comment>
<reference evidence="7" key="1">
    <citation type="journal article" date="2005" name="Nature">
        <title>The genome of the protist parasite Entamoeba histolytica.</title>
        <authorList>
            <person name="Loftus B."/>
            <person name="Anderson I."/>
            <person name="Davies R."/>
            <person name="Alsmark U.C."/>
            <person name="Samuelson J."/>
            <person name="Amedeo P."/>
            <person name="Roncaglia P."/>
            <person name="Berriman M."/>
            <person name="Hirt R.P."/>
            <person name="Mann B.J."/>
            <person name="Nozaki T."/>
            <person name="Suh B."/>
            <person name="Pop M."/>
            <person name="Duchene M."/>
            <person name="Ackers J."/>
            <person name="Tannich E."/>
            <person name="Leippe M."/>
            <person name="Hofer M."/>
            <person name="Bruchhaus I."/>
            <person name="Willhoeft U."/>
            <person name="Bhattacharya A."/>
            <person name="Chillingworth T."/>
            <person name="Churcher C."/>
            <person name="Hance Z."/>
            <person name="Harris B."/>
            <person name="Harris D."/>
            <person name="Jagels K."/>
            <person name="Moule S."/>
            <person name="Mungall K."/>
            <person name="Ormond D."/>
            <person name="Squares R."/>
            <person name="Whitehead S."/>
            <person name="Quail M.A."/>
            <person name="Rabbinowitsch E."/>
            <person name="Norbertczak H."/>
            <person name="Price C."/>
            <person name="Wang Z."/>
            <person name="Guillen N."/>
            <person name="Gilchrist C."/>
            <person name="Stroup S.E."/>
            <person name="Bhattacharya S."/>
            <person name="Lohia A."/>
            <person name="Foster P.G."/>
            <person name="Sicheritz-Ponten T."/>
            <person name="Weber C."/>
            <person name="Singh U."/>
            <person name="Mukherjee C."/>
            <person name="El-Sayed N.M."/>
            <person name="Petri W.A.Jr."/>
            <person name="Clark C.G."/>
            <person name="Embley T.M."/>
            <person name="Barrell B."/>
            <person name="Fraser C.M."/>
            <person name="Hall N."/>
        </authorList>
    </citation>
    <scope>NUCLEOTIDE SEQUENCE [LARGE SCALE GENOMIC DNA]</scope>
    <source>
        <strain evidence="7">HM-1:IMSS</strain>
    </source>
</reference>
<dbReference type="PROSITE" id="PS51419">
    <property type="entry name" value="RAB"/>
    <property type="match status" value="1"/>
</dbReference>
<dbReference type="Proteomes" id="UP000001926">
    <property type="component" value="Partially assembled WGS sequence"/>
</dbReference>
<dbReference type="InterPro" id="IPR024156">
    <property type="entry name" value="Small_GTPase_ARF"/>
</dbReference>
<feature type="binding site" evidence="4">
    <location>
        <position position="66"/>
    </location>
    <ligand>
        <name>GTP</name>
        <dbReference type="ChEBI" id="CHEBI:37565"/>
    </ligand>
</feature>
<dbReference type="PROSITE" id="PS51417">
    <property type="entry name" value="ARF"/>
    <property type="match status" value="1"/>
</dbReference>
<dbReference type="SMART" id="SM00175">
    <property type="entry name" value="RAB"/>
    <property type="match status" value="1"/>
</dbReference>
<feature type="binding site" evidence="5">
    <location>
        <position position="44"/>
    </location>
    <ligand>
        <name>Mg(2+)</name>
        <dbReference type="ChEBI" id="CHEBI:18420"/>
    </ligand>
</feature>
<dbReference type="GO" id="GO:0003924">
    <property type="term" value="F:GTPase activity"/>
    <property type="evidence" value="ECO:0007669"/>
    <property type="project" value="InterPro"/>
</dbReference>
<dbReference type="AlphaFoldDB" id="A0A8U0WPK5"/>
<dbReference type="OrthoDB" id="2011769at2759"/>
<keyword evidence="2 4" id="KW-0547">Nucleotide-binding</keyword>
<feature type="binding site" evidence="4">
    <location>
        <begin position="122"/>
        <end position="125"/>
    </location>
    <ligand>
        <name>GTP</name>
        <dbReference type="ChEBI" id="CHEBI:37565"/>
    </ligand>
</feature>
<dbReference type="GO" id="GO:0005737">
    <property type="term" value="C:cytoplasm"/>
    <property type="evidence" value="ECO:0000318"/>
    <property type="project" value="GO_Central"/>
</dbReference>
<reference evidence="7" key="2">
    <citation type="submission" date="2007-03" db="EMBL/GenBank/DDBJ databases">
        <authorList>
            <person name="Lorenzi H."/>
            <person name="Amedeo P."/>
            <person name="Inman J."/>
            <person name="Schobel S."/>
            <person name="Caler E."/>
        </authorList>
    </citation>
    <scope>GENOME REANNOTATION</scope>
    <source>
        <strain evidence="7">HM-1:IMSS</strain>
    </source>
</reference>
<keyword evidence="8" id="KW-1185">Reference proteome</keyword>
<dbReference type="RefSeq" id="XP_651792.1">
    <property type="nucleotide sequence ID" value="XM_646700.1"/>
</dbReference>
<keyword evidence="3 4" id="KW-0342">GTP-binding</keyword>
<dbReference type="OMA" id="EYYCENT"/>
<dbReference type="Gene3D" id="3.40.50.300">
    <property type="entry name" value="P-loop containing nucleotide triphosphate hydrolases"/>
    <property type="match status" value="1"/>
</dbReference>
<dbReference type="InterPro" id="IPR005225">
    <property type="entry name" value="Small_GTP-bd"/>
</dbReference>
<gene>
    <name evidence="7" type="ORF">EHI_121870</name>
</gene>
<dbReference type="InterPro" id="IPR006689">
    <property type="entry name" value="Small_GTPase_ARF/SAR"/>
</dbReference>